<dbReference type="PANTHER" id="PTHR43065">
    <property type="entry name" value="SENSOR HISTIDINE KINASE"/>
    <property type="match status" value="1"/>
</dbReference>
<evidence type="ECO:0000313" key="11">
    <source>
        <dbReference type="EMBL" id="MDF1611754.1"/>
    </source>
</evidence>
<keyword evidence="9" id="KW-1133">Transmembrane helix</keyword>
<name>A0AAE3P0C3_9BACT</name>
<comment type="catalytic activity">
    <reaction evidence="1">
        <text>ATP + protein L-histidine = ADP + protein N-phospho-L-histidine.</text>
        <dbReference type="EC" id="2.7.13.3"/>
    </reaction>
</comment>
<keyword evidence="7 11" id="KW-0067">ATP-binding</keyword>
<dbReference type="InterPro" id="IPR036097">
    <property type="entry name" value="HisK_dim/P_sf"/>
</dbReference>
<dbReference type="SUPFAM" id="SSF47384">
    <property type="entry name" value="Homodimeric domain of signal transducing histidine kinase"/>
    <property type="match status" value="1"/>
</dbReference>
<evidence type="ECO:0000256" key="9">
    <source>
        <dbReference type="SAM" id="Phobius"/>
    </source>
</evidence>
<keyword evidence="3" id="KW-0597">Phosphoprotein</keyword>
<sequence>MKRVFNKFLIQPKIVLSIFLLTSLIVLISALLEYNQSKKEINKLMENQSHTLLDAILISSNDAIKSYNLIKSEINQRLLNNAIFIKYLYENNLLTNSKLTQIAKENELFRINVFSKNGSRLFSSHPLSKFEQTFQNKSKEILKEIFNGEVDTLQIGIKESQLSNSYRYVVAVAAKDRSAIVINIDANKLVELRKESGFGPLLKKFTQNKNIIYLIFQNENGIIAASGNFKDLDDLNSSSFLQKSFNEEKFYSRIFETDSISVFESVNALIINNSKLGIIRLGLSTEPLDQIAQKIINRTIIQSIFLLVFGVITFSFLFIRQNYDSLSKKFRSIETYFKNIFDNVSDSIILFSNKLNIEAVNNSALELFNSKDKYELELNFNSFFVDLIKIDFTILEKEISINDQTKFLLISKTIFNDEAISNKFIFVIKDITHQKIIEKQNIRNQQLSALSDLSSSVAHEIRNPLNAIATITQQIGKDFTVNENENEFKQLTKIVYKEVKRINSIIESFLKFARPLPINTESFSLKEFFMQLKLQYQNIFNEKNILFNIQLNKDTQVKWDKFQIKQVFINLIENSIDAVNNNGTISVFAHEIDNKIEIKFSDTGKGIQEDILDKIFNIYFTTKNNGNGLGLSIVQKIINEHNGLINVTSKINNGTTFTLILPKVVEVKNV</sequence>
<keyword evidence="12" id="KW-1185">Reference proteome</keyword>
<dbReference type="SUPFAM" id="SSF55874">
    <property type="entry name" value="ATPase domain of HSP90 chaperone/DNA topoisomerase II/histidine kinase"/>
    <property type="match status" value="1"/>
</dbReference>
<evidence type="ECO:0000256" key="7">
    <source>
        <dbReference type="ARBA" id="ARBA00022840"/>
    </source>
</evidence>
<dbReference type="GO" id="GO:0005524">
    <property type="term" value="F:ATP binding"/>
    <property type="evidence" value="ECO:0007669"/>
    <property type="project" value="UniProtKB-KW"/>
</dbReference>
<keyword evidence="4" id="KW-0808">Transferase</keyword>
<organism evidence="11 12">
    <name type="scientific">Stygiobacter electus</name>
    <dbReference type="NCBI Taxonomy" id="3032292"/>
    <lineage>
        <taxon>Bacteria</taxon>
        <taxon>Pseudomonadati</taxon>
        <taxon>Ignavibacteriota</taxon>
        <taxon>Ignavibacteria</taxon>
        <taxon>Ignavibacteriales</taxon>
        <taxon>Melioribacteraceae</taxon>
        <taxon>Stygiobacter</taxon>
    </lineage>
</organism>
<dbReference type="GO" id="GO:0000155">
    <property type="term" value="F:phosphorelay sensor kinase activity"/>
    <property type="evidence" value="ECO:0007669"/>
    <property type="project" value="InterPro"/>
</dbReference>
<dbReference type="InterPro" id="IPR036890">
    <property type="entry name" value="HATPase_C_sf"/>
</dbReference>
<dbReference type="Pfam" id="PF02518">
    <property type="entry name" value="HATPase_c"/>
    <property type="match status" value="1"/>
</dbReference>
<evidence type="ECO:0000256" key="5">
    <source>
        <dbReference type="ARBA" id="ARBA00022741"/>
    </source>
</evidence>
<keyword evidence="9" id="KW-0472">Membrane</keyword>
<feature type="domain" description="Histidine kinase" evidence="10">
    <location>
        <begin position="456"/>
        <end position="665"/>
    </location>
</feature>
<dbReference type="CDD" id="cd00082">
    <property type="entry name" value="HisKA"/>
    <property type="match status" value="1"/>
</dbReference>
<dbReference type="SMART" id="SM00387">
    <property type="entry name" value="HATPase_c"/>
    <property type="match status" value="1"/>
</dbReference>
<feature type="transmembrane region" description="Helical" evidence="9">
    <location>
        <begin position="300"/>
        <end position="319"/>
    </location>
</feature>
<accession>A0AAE3P0C3</accession>
<evidence type="ECO:0000256" key="6">
    <source>
        <dbReference type="ARBA" id="ARBA00022777"/>
    </source>
</evidence>
<dbReference type="Gene3D" id="1.10.287.130">
    <property type="match status" value="1"/>
</dbReference>
<dbReference type="InterPro" id="IPR003594">
    <property type="entry name" value="HATPase_dom"/>
</dbReference>
<dbReference type="PROSITE" id="PS50109">
    <property type="entry name" value="HIS_KIN"/>
    <property type="match status" value="1"/>
</dbReference>
<evidence type="ECO:0000256" key="4">
    <source>
        <dbReference type="ARBA" id="ARBA00022679"/>
    </source>
</evidence>
<keyword evidence="9" id="KW-0812">Transmembrane</keyword>
<dbReference type="EMBL" id="JARGDL010000006">
    <property type="protein sequence ID" value="MDF1611754.1"/>
    <property type="molecule type" value="Genomic_DNA"/>
</dbReference>
<dbReference type="PANTHER" id="PTHR43065:SF10">
    <property type="entry name" value="PEROXIDE STRESS-ACTIVATED HISTIDINE KINASE MAK3"/>
    <property type="match status" value="1"/>
</dbReference>
<dbReference type="AlphaFoldDB" id="A0AAE3P0C3"/>
<gene>
    <name evidence="11" type="ORF">P0M35_06305</name>
</gene>
<reference evidence="11" key="1">
    <citation type="submission" date="2023-03" db="EMBL/GenBank/DDBJ databases">
        <title>Stygiobacter electus gen. nov., sp. nov., facultatively anaerobic thermotolerant bacterium of the class Ignavibacteria from a well of Yessentuki mineral water deposit.</title>
        <authorList>
            <person name="Podosokorskaya O.A."/>
            <person name="Elcheninov A.G."/>
            <person name="Petrova N.F."/>
            <person name="Zavarzina D.G."/>
            <person name="Kublanov I.V."/>
            <person name="Merkel A.Y."/>
        </authorList>
    </citation>
    <scope>NUCLEOTIDE SEQUENCE</scope>
    <source>
        <strain evidence="11">09-Me</strain>
    </source>
</reference>
<dbReference type="RefSeq" id="WP_321535521.1">
    <property type="nucleotide sequence ID" value="NZ_JARGDL010000006.1"/>
</dbReference>
<dbReference type="SMART" id="SM00388">
    <property type="entry name" value="HisKA"/>
    <property type="match status" value="1"/>
</dbReference>
<comment type="caution">
    <text evidence="11">The sequence shown here is derived from an EMBL/GenBank/DDBJ whole genome shotgun (WGS) entry which is preliminary data.</text>
</comment>
<keyword evidence="8" id="KW-0902">Two-component regulatory system</keyword>
<proteinExistence type="predicted"/>
<dbReference type="InterPro" id="IPR005467">
    <property type="entry name" value="His_kinase_dom"/>
</dbReference>
<evidence type="ECO:0000256" key="8">
    <source>
        <dbReference type="ARBA" id="ARBA00023012"/>
    </source>
</evidence>
<keyword evidence="6" id="KW-0418">Kinase</keyword>
<dbReference type="InterPro" id="IPR003661">
    <property type="entry name" value="HisK_dim/P_dom"/>
</dbReference>
<dbReference type="Pfam" id="PF00512">
    <property type="entry name" value="HisKA"/>
    <property type="match status" value="1"/>
</dbReference>
<dbReference type="PRINTS" id="PR00344">
    <property type="entry name" value="BCTRLSENSOR"/>
</dbReference>
<evidence type="ECO:0000256" key="2">
    <source>
        <dbReference type="ARBA" id="ARBA00012438"/>
    </source>
</evidence>
<protein>
    <recommendedName>
        <fullName evidence="2">histidine kinase</fullName>
        <ecNumber evidence="2">2.7.13.3</ecNumber>
    </recommendedName>
</protein>
<evidence type="ECO:0000256" key="3">
    <source>
        <dbReference type="ARBA" id="ARBA00022553"/>
    </source>
</evidence>
<dbReference type="Proteomes" id="UP001221302">
    <property type="component" value="Unassembled WGS sequence"/>
</dbReference>
<evidence type="ECO:0000313" key="12">
    <source>
        <dbReference type="Proteomes" id="UP001221302"/>
    </source>
</evidence>
<evidence type="ECO:0000256" key="1">
    <source>
        <dbReference type="ARBA" id="ARBA00000085"/>
    </source>
</evidence>
<dbReference type="EC" id="2.7.13.3" evidence="2"/>
<evidence type="ECO:0000259" key="10">
    <source>
        <dbReference type="PROSITE" id="PS50109"/>
    </source>
</evidence>
<keyword evidence="5" id="KW-0547">Nucleotide-binding</keyword>
<dbReference type="Gene3D" id="3.30.565.10">
    <property type="entry name" value="Histidine kinase-like ATPase, C-terminal domain"/>
    <property type="match status" value="1"/>
</dbReference>
<dbReference type="InterPro" id="IPR004358">
    <property type="entry name" value="Sig_transdc_His_kin-like_C"/>
</dbReference>